<keyword evidence="3" id="KW-1185">Reference proteome</keyword>
<feature type="compositionally biased region" description="Low complexity" evidence="1">
    <location>
        <begin position="72"/>
        <end position="112"/>
    </location>
</feature>
<feature type="region of interest" description="Disordered" evidence="1">
    <location>
        <begin position="1"/>
        <end position="175"/>
    </location>
</feature>
<name>A0A2W7N5X4_9RHOB</name>
<dbReference type="Proteomes" id="UP000248916">
    <property type="component" value="Unassembled WGS sequence"/>
</dbReference>
<reference evidence="2 3" key="1">
    <citation type="submission" date="2018-06" db="EMBL/GenBank/DDBJ databases">
        <title>Genomic Encyclopedia of Archaeal and Bacterial Type Strains, Phase II (KMG-II): from individual species to whole genera.</title>
        <authorList>
            <person name="Goeker M."/>
        </authorList>
    </citation>
    <scope>NUCLEOTIDE SEQUENCE [LARGE SCALE GENOMIC DNA]</scope>
    <source>
        <strain evidence="2 3">DSM 22009</strain>
    </source>
</reference>
<proteinExistence type="predicted"/>
<sequence length="321" mass="34175">MKAEGGGRPTPIEAQLGTSFADLAEGIQGPDAPEPLEPVGEPEVEAIQPDRAEETSEDTSRPKLVVPDADRSAIASAADRTPAAARGLPQVAVSPDVVDPAPDTAAPTTPDTISAEEPEQGVVSSSPRPSRRERQFERTQPPQRTAAETPAPQPVARSAPAADGGRQARAPEVGNAAVSTYPGQVIARLNRVRRPWVRTTGVASVAFSIFDTDDLSDTGLTRSSGSLKLDRAALNLVRRAGPYPPAPVEASRSTYPDDSSRASARCYRAKAEAMKRCQPLVPSHFRPASRMRSVPMTSFRPAKSNIRSMKGRFEPFACKLP</sequence>
<dbReference type="EMBL" id="QKZL01000011">
    <property type="protein sequence ID" value="PZX15113.1"/>
    <property type="molecule type" value="Genomic_DNA"/>
</dbReference>
<organism evidence="2 3">
    <name type="scientific">Palleronia aestuarii</name>
    <dbReference type="NCBI Taxonomy" id="568105"/>
    <lineage>
        <taxon>Bacteria</taxon>
        <taxon>Pseudomonadati</taxon>
        <taxon>Pseudomonadota</taxon>
        <taxon>Alphaproteobacteria</taxon>
        <taxon>Rhodobacterales</taxon>
        <taxon>Roseobacteraceae</taxon>
        <taxon>Palleronia</taxon>
    </lineage>
</organism>
<evidence type="ECO:0000256" key="1">
    <source>
        <dbReference type="SAM" id="MobiDB-lite"/>
    </source>
</evidence>
<dbReference type="Gene3D" id="3.30.1150.10">
    <property type="match status" value="1"/>
</dbReference>
<evidence type="ECO:0000313" key="2">
    <source>
        <dbReference type="EMBL" id="PZX15113.1"/>
    </source>
</evidence>
<feature type="compositionally biased region" description="Basic and acidic residues" evidence="1">
    <location>
        <begin position="48"/>
        <end position="61"/>
    </location>
</feature>
<comment type="caution">
    <text evidence="2">The sequence shown here is derived from an EMBL/GenBank/DDBJ whole genome shotgun (WGS) entry which is preliminary data.</text>
</comment>
<accession>A0A2W7N5X4</accession>
<dbReference type="AlphaFoldDB" id="A0A2W7N5X4"/>
<dbReference type="SUPFAM" id="SSF74653">
    <property type="entry name" value="TolA/TonB C-terminal domain"/>
    <property type="match status" value="1"/>
</dbReference>
<evidence type="ECO:0000313" key="3">
    <source>
        <dbReference type="Proteomes" id="UP000248916"/>
    </source>
</evidence>
<protein>
    <submittedName>
        <fullName evidence="2">Outer membrane transport energization protein TonB</fullName>
    </submittedName>
</protein>
<gene>
    <name evidence="2" type="ORF">LX81_02702</name>
</gene>